<evidence type="ECO:0000256" key="1">
    <source>
        <dbReference type="SAM" id="Coils"/>
    </source>
</evidence>
<keyword evidence="1" id="KW-0175">Coiled coil</keyword>
<keyword evidence="3" id="KW-1185">Reference proteome</keyword>
<evidence type="ECO:0000313" key="2">
    <source>
        <dbReference type="EMBL" id="MFH6984360.1"/>
    </source>
</evidence>
<feature type="coiled-coil region" evidence="1">
    <location>
        <begin position="18"/>
        <end position="45"/>
    </location>
</feature>
<organism evidence="2 3">
    <name type="scientific">Marinoscillum luteum</name>
    <dbReference type="NCBI Taxonomy" id="861051"/>
    <lineage>
        <taxon>Bacteria</taxon>
        <taxon>Pseudomonadati</taxon>
        <taxon>Bacteroidota</taxon>
        <taxon>Cytophagia</taxon>
        <taxon>Cytophagales</taxon>
        <taxon>Reichenbachiellaceae</taxon>
        <taxon>Marinoscillum</taxon>
    </lineage>
</organism>
<dbReference type="Proteomes" id="UP001610063">
    <property type="component" value="Unassembled WGS sequence"/>
</dbReference>
<reference evidence="2 3" key="1">
    <citation type="journal article" date="2013" name="Int. J. Syst. Evol. Microbiol.">
        <title>Marinoscillum luteum sp. nov., isolated from marine sediment.</title>
        <authorList>
            <person name="Cha I.T."/>
            <person name="Park S.J."/>
            <person name="Kim S.J."/>
            <person name="Kim J.G."/>
            <person name="Jung M.Y."/>
            <person name="Shin K.S."/>
            <person name="Kwon K.K."/>
            <person name="Yang S.H."/>
            <person name="Seo Y.S."/>
            <person name="Rhee S.K."/>
        </authorList>
    </citation>
    <scope>NUCLEOTIDE SEQUENCE [LARGE SCALE GENOMIC DNA]</scope>
    <source>
        <strain evidence="2 3">KCTC 23939</strain>
    </source>
</reference>
<comment type="caution">
    <text evidence="2">The sequence shown here is derived from an EMBL/GenBank/DDBJ whole genome shotgun (WGS) entry which is preliminary data.</text>
</comment>
<accession>A0ABW7NA26</accession>
<dbReference type="RefSeq" id="WP_395417711.1">
    <property type="nucleotide sequence ID" value="NZ_JBIPKE010000017.1"/>
</dbReference>
<gene>
    <name evidence="2" type="ORF">ACHKAR_12985</name>
</gene>
<feature type="coiled-coil region" evidence="1">
    <location>
        <begin position="119"/>
        <end position="178"/>
    </location>
</feature>
<dbReference type="EMBL" id="JBIPKE010000017">
    <property type="protein sequence ID" value="MFH6984360.1"/>
    <property type="molecule type" value="Genomic_DNA"/>
</dbReference>
<evidence type="ECO:0008006" key="4">
    <source>
        <dbReference type="Google" id="ProtNLM"/>
    </source>
</evidence>
<proteinExistence type="predicted"/>
<protein>
    <recommendedName>
        <fullName evidence="4">Lipoprotein</fullName>
    </recommendedName>
</protein>
<evidence type="ECO:0000313" key="3">
    <source>
        <dbReference type="Proteomes" id="UP001610063"/>
    </source>
</evidence>
<name>A0ABW7NA26_9BACT</name>
<dbReference type="PROSITE" id="PS51257">
    <property type="entry name" value="PROKAR_LIPOPROTEIN"/>
    <property type="match status" value="1"/>
</dbReference>
<sequence>MKTKIIGIALIVLLGSCNTKVKKENENLKAETLKLKQENETFQSQNKKLNASIEGYKVFLKEVDENLKSIDVNATMVGKVGKDGKGNADTKEMIRARIASIKALMDNSKLKLIALDRSLNEMRKKYGDQSEEVLALNNEIKAQARMLLEKEAEFVVLKSELEADVEELELAYEKQLALTQELNNILNRAYYFAGSSKDLKQKGIVDKEGGFIGLGQVKVLNANSEDQLFSAIRKDSTSALEFNAKSIKLITEHPEGSYSLTSTKDKTQLVISDKKLFWKSTNYLVVQL</sequence>